<evidence type="ECO:0000313" key="4">
    <source>
        <dbReference type="Proteomes" id="UP001317629"/>
    </source>
</evidence>
<dbReference type="Proteomes" id="UP001317629">
    <property type="component" value="Chromosome"/>
</dbReference>
<sequence>MKFFKVALGLAALATAPAAAQEEDHGGLGDFDKIVVIYQENHSFDNLYGLWGEVGEREVNGLRALEDVEHSGQPAPWWTQIRSSADGSKPYLCLPQNDANLTSPAPLATGCTDNTAGAGSPINSAFYNRPFKIDDYIAAIDTTCPAPGVSASNGVAKGQGLAGGCTRDIVHNFYSEQYQINGGQQNRYVTGSNAMGLVMGYYDTRKLPIYEYLHQPGAPKYVVEDNFFQAAFGGSFLNHQWLIAARTPVFVNPVTDGSGNDLHSVVDANGMPTKTPLYSSTDAATAAKLRDRSLTAYCAGDARNAAKLPPAPAGVACGDYVVNTTQPRAWPYAPGTADAERLPPLADKTIGDLLTDKVTDWAWYSGGWDNAEGNTSGKGWTNGAGGVCADPNANPQTIGGVLRCPDKNFQYHHQAFNYFAAYAPGTDARKAHLLDEAEFIDAAKNGKLKAVSFVKPLGADNEHPGYASESTGSNHLVALVDAIVKGPDAQKTLIVITYDEFGGAWDHVPPPPHNADKSAPSDQWGPGTRIPALVISARFRRSGVDSQAHDTTSVLKLIEERFGLPSLSTRDAAVRSLSTAVMIAR</sequence>
<reference evidence="3 4" key="1">
    <citation type="journal article" date="2023" name="Int. J. Syst. Evol. Microbiol.">
        <title>Methylocystis iwaonis sp. nov., a type II methane-oxidizing bacterium from surface soil of a rice paddy field in Japan, and emended description of the genus Methylocystis (ex Whittenbury et al. 1970) Bowman et al. 1993.</title>
        <authorList>
            <person name="Kaise H."/>
            <person name="Sawadogo J.B."/>
            <person name="Alam M.S."/>
            <person name="Ueno C."/>
            <person name="Dianou D."/>
            <person name="Shinjo R."/>
            <person name="Asakawa S."/>
        </authorList>
    </citation>
    <scope>NUCLEOTIDE SEQUENCE [LARGE SCALE GENOMIC DNA]</scope>
    <source>
        <strain evidence="3 4">SS37A-Re</strain>
    </source>
</reference>
<feature type="chain" id="PRO_5045708822" evidence="2">
    <location>
        <begin position="21"/>
        <end position="585"/>
    </location>
</feature>
<protein>
    <submittedName>
        <fullName evidence="3">Acid phosphatase</fullName>
    </submittedName>
</protein>
<dbReference type="PANTHER" id="PTHR31956:SF1">
    <property type="entry name" value="NON-SPECIFIC PHOSPHOLIPASE C1"/>
    <property type="match status" value="1"/>
</dbReference>
<keyword evidence="4" id="KW-1185">Reference proteome</keyword>
<organism evidence="3 4">
    <name type="scientific">Methylocystis iwaonis</name>
    <dbReference type="NCBI Taxonomy" id="2885079"/>
    <lineage>
        <taxon>Bacteria</taxon>
        <taxon>Pseudomonadati</taxon>
        <taxon>Pseudomonadota</taxon>
        <taxon>Alphaproteobacteria</taxon>
        <taxon>Hyphomicrobiales</taxon>
        <taxon>Methylocystaceae</taxon>
        <taxon>Methylocystis</taxon>
    </lineage>
</organism>
<evidence type="ECO:0000256" key="2">
    <source>
        <dbReference type="SAM" id="SignalP"/>
    </source>
</evidence>
<gene>
    <name evidence="3" type="ORF">SS37A_01790</name>
</gene>
<keyword evidence="2" id="KW-0732">Signal</keyword>
<dbReference type="InterPro" id="IPR007312">
    <property type="entry name" value="Phosphoesterase"/>
</dbReference>
<dbReference type="CDD" id="cd16013">
    <property type="entry name" value="AcpA"/>
    <property type="match status" value="1"/>
</dbReference>
<feature type="signal peptide" evidence="2">
    <location>
        <begin position="1"/>
        <end position="20"/>
    </location>
</feature>
<dbReference type="InterPro" id="IPR017850">
    <property type="entry name" value="Alkaline_phosphatase_core_sf"/>
</dbReference>
<keyword evidence="1" id="KW-0378">Hydrolase</keyword>
<dbReference type="Pfam" id="PF04185">
    <property type="entry name" value="Phosphoesterase"/>
    <property type="match status" value="1"/>
</dbReference>
<evidence type="ECO:0000256" key="1">
    <source>
        <dbReference type="ARBA" id="ARBA00022801"/>
    </source>
</evidence>
<dbReference type="Gene3D" id="3.40.720.10">
    <property type="entry name" value="Alkaline Phosphatase, subunit A"/>
    <property type="match status" value="2"/>
</dbReference>
<dbReference type="RefSeq" id="WP_281929799.1">
    <property type="nucleotide sequence ID" value="NZ_AP027142.1"/>
</dbReference>
<accession>A0ABN6VBF4</accession>
<dbReference type="EMBL" id="AP027142">
    <property type="protein sequence ID" value="BDV32650.1"/>
    <property type="molecule type" value="Genomic_DNA"/>
</dbReference>
<name>A0ABN6VBF4_9HYPH</name>
<evidence type="ECO:0000313" key="3">
    <source>
        <dbReference type="EMBL" id="BDV32650.1"/>
    </source>
</evidence>
<dbReference type="PANTHER" id="PTHR31956">
    <property type="entry name" value="NON-SPECIFIC PHOSPHOLIPASE C4-RELATED"/>
    <property type="match status" value="1"/>
</dbReference>
<proteinExistence type="predicted"/>